<dbReference type="PANTHER" id="PTHR43169:SF2">
    <property type="entry name" value="NAD_GMP SYNTHASE DOMAIN-CONTAINING PROTEIN"/>
    <property type="match status" value="1"/>
</dbReference>
<keyword evidence="3" id="KW-1185">Reference proteome</keyword>
<dbReference type="GO" id="GO:0016783">
    <property type="term" value="F:sulfurtransferase activity"/>
    <property type="evidence" value="ECO:0007669"/>
    <property type="project" value="InterPro"/>
</dbReference>
<dbReference type="PIRSF" id="PIRSF006661">
    <property type="entry name" value="PP-lp_UCP006661"/>
    <property type="match status" value="1"/>
</dbReference>
<sequence>MSIEHKMQRIMNALVERDSVLIAYSGGVDSSVLAALAYRALGDNAIAITADSSTLAPGELDCAKKVAEEIGIRHIVVSYDELDEPEFARNPIERCYYCKKGLIRELKKLAVQHGMNTIVEGTNISDLLNHRPGHRAVIEEGVYNPFIEFNVTKEEIREMARELNLSVADKPSMACLSSRFPYGQTITREALKRVGDAEAYLRSTGFKVVRVRDHGGIARIELMPYEMPRLLAVRESVAFEFKKLGFSYVTLDIMGFRSGSMDEVLSRP</sequence>
<comment type="caution">
    <text evidence="2">The sequence shown here is derived from an EMBL/GenBank/DDBJ whole genome shotgun (WGS) entry which is preliminary data.</text>
</comment>
<dbReference type="NCBIfam" id="TIGR00268">
    <property type="entry name" value="ATP-dependent sacrificial sulfur transferase LarE"/>
    <property type="match status" value="1"/>
</dbReference>
<protein>
    <submittedName>
        <fullName evidence="2">TIGR00268 family protein</fullName>
    </submittedName>
</protein>
<dbReference type="InterPro" id="IPR005232">
    <property type="entry name" value="LarE"/>
</dbReference>
<dbReference type="GO" id="GO:0006529">
    <property type="term" value="P:asparagine biosynthetic process"/>
    <property type="evidence" value="ECO:0007669"/>
    <property type="project" value="InterPro"/>
</dbReference>
<accession>A0A062V842</accession>
<proteinExistence type="predicted"/>
<dbReference type="PATRIC" id="fig|1392998.3.peg.105"/>
<dbReference type="InterPro" id="IPR014729">
    <property type="entry name" value="Rossmann-like_a/b/a_fold"/>
</dbReference>
<dbReference type="RefSeq" id="WP_048088888.1">
    <property type="nucleotide sequence ID" value="NZ_JMIY01000001.1"/>
</dbReference>
<dbReference type="AlphaFoldDB" id="A0A062V842"/>
<gene>
    <name evidence="2" type="ORF">ANME2D_00504</name>
</gene>
<dbReference type="GO" id="GO:0004066">
    <property type="term" value="F:asparagine synthase (glutamine-hydrolyzing) activity"/>
    <property type="evidence" value="ECO:0007669"/>
    <property type="project" value="InterPro"/>
</dbReference>
<feature type="domain" description="Asparagine synthetase" evidence="1">
    <location>
        <begin position="15"/>
        <end position="80"/>
    </location>
</feature>
<dbReference type="Gene3D" id="3.40.50.620">
    <property type="entry name" value="HUPs"/>
    <property type="match status" value="1"/>
</dbReference>
<dbReference type="Proteomes" id="UP000027153">
    <property type="component" value="Unassembled WGS sequence"/>
</dbReference>
<evidence type="ECO:0000259" key="1">
    <source>
        <dbReference type="Pfam" id="PF00733"/>
    </source>
</evidence>
<reference evidence="2 3" key="1">
    <citation type="journal article" date="2013" name="Nature">
        <title>Anaerobic oxidation of methane coupled to nitrate reduction in a novel archaeal lineage.</title>
        <authorList>
            <person name="Haroon M.F."/>
            <person name="Hu S."/>
            <person name="Shi Y."/>
            <person name="Imelfort M."/>
            <person name="Keller J."/>
            <person name="Hugenholtz P."/>
            <person name="Yuan Z."/>
            <person name="Tyson G.W."/>
        </authorList>
    </citation>
    <scope>NUCLEOTIDE SEQUENCE [LARGE SCALE GENOMIC DNA]</scope>
    <source>
        <strain evidence="2 3">ANME-2d</strain>
    </source>
</reference>
<dbReference type="PANTHER" id="PTHR43169">
    <property type="entry name" value="EXSB FAMILY PROTEIN"/>
    <property type="match status" value="1"/>
</dbReference>
<evidence type="ECO:0000313" key="3">
    <source>
        <dbReference type="Proteomes" id="UP000027153"/>
    </source>
</evidence>
<dbReference type="SUPFAM" id="SSF52402">
    <property type="entry name" value="Adenine nucleotide alpha hydrolases-like"/>
    <property type="match status" value="1"/>
</dbReference>
<dbReference type="InterPro" id="IPR052188">
    <property type="entry name" value="Ni-pincer_cofactor_biosynth"/>
</dbReference>
<dbReference type="EMBL" id="JMIY01000001">
    <property type="protein sequence ID" value="KCZ73437.1"/>
    <property type="molecule type" value="Genomic_DNA"/>
</dbReference>
<dbReference type="OrthoDB" id="61764at2157"/>
<organism evidence="2 3">
    <name type="scientific">Candidatus Methanoperedens nitratireducens</name>
    <dbReference type="NCBI Taxonomy" id="1392998"/>
    <lineage>
        <taxon>Archaea</taxon>
        <taxon>Methanobacteriati</taxon>
        <taxon>Methanobacteriota</taxon>
        <taxon>Stenosarchaea group</taxon>
        <taxon>Methanomicrobia</taxon>
        <taxon>Methanosarcinales</taxon>
        <taxon>ANME-2 cluster</taxon>
        <taxon>Candidatus Methanoperedentaceae</taxon>
        <taxon>Candidatus Methanoperedens</taxon>
    </lineage>
</organism>
<name>A0A062V842_9EURY</name>
<dbReference type="InterPro" id="IPR001962">
    <property type="entry name" value="Asn_synthase"/>
</dbReference>
<evidence type="ECO:0000313" key="2">
    <source>
        <dbReference type="EMBL" id="KCZ73437.1"/>
    </source>
</evidence>
<dbReference type="Pfam" id="PF00733">
    <property type="entry name" value="Asn_synthase"/>
    <property type="match status" value="1"/>
</dbReference>
<dbReference type="CDD" id="cd01990">
    <property type="entry name" value="LarE-like"/>
    <property type="match status" value="1"/>
</dbReference>